<keyword evidence="1" id="KW-0812">Transmembrane</keyword>
<gene>
    <name evidence="2" type="ORF">DSCO28_65900</name>
</gene>
<proteinExistence type="predicted"/>
<organism evidence="2 3">
    <name type="scientific">Desulfosarcina ovata subsp. sediminis</name>
    <dbReference type="NCBI Taxonomy" id="885957"/>
    <lineage>
        <taxon>Bacteria</taxon>
        <taxon>Pseudomonadati</taxon>
        <taxon>Thermodesulfobacteriota</taxon>
        <taxon>Desulfobacteria</taxon>
        <taxon>Desulfobacterales</taxon>
        <taxon>Desulfosarcinaceae</taxon>
        <taxon>Desulfosarcina</taxon>
    </lineage>
</organism>
<evidence type="ECO:0000313" key="3">
    <source>
        <dbReference type="Proteomes" id="UP000425960"/>
    </source>
</evidence>
<dbReference type="KEGG" id="dov:DSCO28_65900"/>
<name>A0A5K8A0W0_9BACT</name>
<evidence type="ECO:0008006" key="4">
    <source>
        <dbReference type="Google" id="ProtNLM"/>
    </source>
</evidence>
<keyword evidence="1" id="KW-1133">Transmembrane helix</keyword>
<evidence type="ECO:0000313" key="2">
    <source>
        <dbReference type="EMBL" id="BBO86024.1"/>
    </source>
</evidence>
<feature type="transmembrane region" description="Helical" evidence="1">
    <location>
        <begin position="151"/>
        <end position="170"/>
    </location>
</feature>
<sequence length="232" mass="25522">MAFLQWILKNFGLFFGPVFLVYFFLMIRRLIILFDILRHVPVRIGFSSLLTGSNEALFFLDPLFARLATAAAGHGRSVDALIDVIWTEVDCHVSVHFTALHGYVNTLILIGFAGTIFGSIGAFNEMFQGLAGGQEASVVFAASWNNGLATALYTSLGAAVMGGLTVTLLCSRCLTIRAKRLDILVGLKISEIIEEKKTCVDVADKGSMYLQEPRIREKIFLPISSSSSWFFP</sequence>
<dbReference type="Proteomes" id="UP000425960">
    <property type="component" value="Chromosome"/>
</dbReference>
<reference evidence="2 3" key="1">
    <citation type="submission" date="2019-11" db="EMBL/GenBank/DDBJ databases">
        <title>Comparative genomics of hydrocarbon-degrading Desulfosarcina strains.</title>
        <authorList>
            <person name="Watanabe M."/>
            <person name="Kojima H."/>
            <person name="Fukui M."/>
        </authorList>
    </citation>
    <scope>NUCLEOTIDE SEQUENCE [LARGE SCALE GENOMIC DNA]</scope>
    <source>
        <strain evidence="2 3">28bB2T</strain>
    </source>
</reference>
<dbReference type="AlphaFoldDB" id="A0A5K8A0W0"/>
<protein>
    <recommendedName>
        <fullName evidence="4">MotA/TolQ/ExbB proton channel domain-containing protein</fullName>
    </recommendedName>
</protein>
<dbReference type="RefSeq" id="WP_155325465.1">
    <property type="nucleotide sequence ID" value="NZ_AP021876.1"/>
</dbReference>
<accession>A0A5K8A0W0</accession>
<feature type="transmembrane region" description="Helical" evidence="1">
    <location>
        <begin position="102"/>
        <end position="123"/>
    </location>
</feature>
<evidence type="ECO:0000256" key="1">
    <source>
        <dbReference type="SAM" id="Phobius"/>
    </source>
</evidence>
<feature type="transmembrane region" description="Helical" evidence="1">
    <location>
        <begin position="6"/>
        <end position="25"/>
    </location>
</feature>
<keyword evidence="1" id="KW-0472">Membrane</keyword>
<dbReference type="EMBL" id="AP021876">
    <property type="protein sequence ID" value="BBO86024.1"/>
    <property type="molecule type" value="Genomic_DNA"/>
</dbReference>